<evidence type="ECO:0008006" key="3">
    <source>
        <dbReference type="Google" id="ProtNLM"/>
    </source>
</evidence>
<name>A0A367K0S5_RHIST</name>
<dbReference type="InterPro" id="IPR036397">
    <property type="entry name" value="RNaseH_sf"/>
</dbReference>
<evidence type="ECO:0000313" key="1">
    <source>
        <dbReference type="EMBL" id="RCH95747.1"/>
    </source>
</evidence>
<dbReference type="Proteomes" id="UP000253551">
    <property type="component" value="Unassembled WGS sequence"/>
</dbReference>
<protein>
    <recommendedName>
        <fullName evidence="3">Tc1-like transposase DDE domain-containing protein</fullName>
    </recommendedName>
</protein>
<evidence type="ECO:0000313" key="2">
    <source>
        <dbReference type="Proteomes" id="UP000253551"/>
    </source>
</evidence>
<dbReference type="Gene3D" id="3.30.420.10">
    <property type="entry name" value="Ribonuclease H-like superfamily/Ribonuclease H"/>
    <property type="match status" value="1"/>
</dbReference>
<comment type="caution">
    <text evidence="1">The sequence shown here is derived from an EMBL/GenBank/DDBJ whole genome shotgun (WGS) entry which is preliminary data.</text>
</comment>
<sequence length="283" mass="33539">MYHYVMMNENEVENMVQANTKVFIHTKQQEKNVVKEKFIYLIREHHLTPTKAAKQLSISQRTTNRWFKQAFLIIQHNDYTSVKTKATLKKRLSREKRNDFSTLEERYHWAMRWLIQTDMNFTKNCIFVGKTRFCGPDYTALALCAFHAQGIVNIHVINKKYGETEQEDENDLSSFLQHTLDVLDQNNDRHKNYYIVIQYDLIEMDIARRGYTCVCLPPFSPELNPMEHFWSACRLKLKKTLCAKNMLISKIADICKRIKLTHLESFCLNSSSNFDHCINKRLI</sequence>
<dbReference type="OrthoDB" id="2428500at2759"/>
<dbReference type="GO" id="GO:0003676">
    <property type="term" value="F:nucleic acid binding"/>
    <property type="evidence" value="ECO:0007669"/>
    <property type="project" value="InterPro"/>
</dbReference>
<reference evidence="1 2" key="1">
    <citation type="journal article" date="2018" name="G3 (Bethesda)">
        <title>Phylogenetic and Phylogenomic Definition of Rhizopus Species.</title>
        <authorList>
            <person name="Gryganskyi A.P."/>
            <person name="Golan J."/>
            <person name="Dolatabadi S."/>
            <person name="Mondo S."/>
            <person name="Robb S."/>
            <person name="Idnurm A."/>
            <person name="Muszewska A."/>
            <person name="Steczkiewicz K."/>
            <person name="Masonjones S."/>
            <person name="Liao H.L."/>
            <person name="Gajdeczka M.T."/>
            <person name="Anike F."/>
            <person name="Vuek A."/>
            <person name="Anishchenko I.M."/>
            <person name="Voigt K."/>
            <person name="de Hoog G.S."/>
            <person name="Smith M.E."/>
            <person name="Heitman J."/>
            <person name="Vilgalys R."/>
            <person name="Stajich J.E."/>
        </authorList>
    </citation>
    <scope>NUCLEOTIDE SEQUENCE [LARGE SCALE GENOMIC DNA]</scope>
    <source>
        <strain evidence="1 2">LSU 92-RS-03</strain>
    </source>
</reference>
<proteinExistence type="predicted"/>
<organism evidence="1 2">
    <name type="scientific">Rhizopus stolonifer</name>
    <name type="common">Rhizopus nigricans</name>
    <dbReference type="NCBI Taxonomy" id="4846"/>
    <lineage>
        <taxon>Eukaryota</taxon>
        <taxon>Fungi</taxon>
        <taxon>Fungi incertae sedis</taxon>
        <taxon>Mucoromycota</taxon>
        <taxon>Mucoromycotina</taxon>
        <taxon>Mucoromycetes</taxon>
        <taxon>Mucorales</taxon>
        <taxon>Mucorineae</taxon>
        <taxon>Rhizopodaceae</taxon>
        <taxon>Rhizopus</taxon>
    </lineage>
</organism>
<dbReference type="EMBL" id="PJQM01002391">
    <property type="protein sequence ID" value="RCH95747.1"/>
    <property type="molecule type" value="Genomic_DNA"/>
</dbReference>
<dbReference type="STRING" id="4846.A0A367K0S5"/>
<gene>
    <name evidence="1" type="ORF">CU098_009319</name>
</gene>
<keyword evidence="2" id="KW-1185">Reference proteome</keyword>
<accession>A0A367K0S5</accession>
<dbReference type="AlphaFoldDB" id="A0A367K0S5"/>